<keyword evidence="2" id="KW-1185">Reference proteome</keyword>
<evidence type="ECO:0000313" key="1">
    <source>
        <dbReference type="EMBL" id="KAI3746874.1"/>
    </source>
</evidence>
<sequence length="231" mass="25456">MVYCDTGPLTYLTLLYVESTSTLNVDTLNSGQATKKWTLDILRARQDVELALGGFGYTPLIVDERDATKAAPNAEEAKEKLSKSVHVCDVATPSEGTNKLATTVHHQQLLPTSDDAISDTPGSLVIQKDKGKAVISHTSCNEGQDEGTNSDKQFKMFGDFVAPSFNLGVSPPRSLNEMVQRHIEKEKGNKRLKRLGEKMRSPYMQRSVSFEVSVEEARIQKWVLKGLGGQQ</sequence>
<evidence type="ECO:0000313" key="2">
    <source>
        <dbReference type="Proteomes" id="UP001055879"/>
    </source>
</evidence>
<gene>
    <name evidence="1" type="ORF">L6452_09316</name>
</gene>
<dbReference type="EMBL" id="CM042049">
    <property type="protein sequence ID" value="KAI3746874.1"/>
    <property type="molecule type" value="Genomic_DNA"/>
</dbReference>
<proteinExistence type="predicted"/>
<reference evidence="2" key="1">
    <citation type="journal article" date="2022" name="Mol. Ecol. Resour.">
        <title>The genomes of chicory, endive, great burdock and yacon provide insights into Asteraceae palaeo-polyploidization history and plant inulin production.</title>
        <authorList>
            <person name="Fan W."/>
            <person name="Wang S."/>
            <person name="Wang H."/>
            <person name="Wang A."/>
            <person name="Jiang F."/>
            <person name="Liu H."/>
            <person name="Zhao H."/>
            <person name="Xu D."/>
            <person name="Zhang Y."/>
        </authorList>
    </citation>
    <scope>NUCLEOTIDE SEQUENCE [LARGE SCALE GENOMIC DNA]</scope>
    <source>
        <strain evidence="2">cv. Niubang</strain>
    </source>
</reference>
<organism evidence="1 2">
    <name type="scientific">Arctium lappa</name>
    <name type="common">Greater burdock</name>
    <name type="synonym">Lappa major</name>
    <dbReference type="NCBI Taxonomy" id="4217"/>
    <lineage>
        <taxon>Eukaryota</taxon>
        <taxon>Viridiplantae</taxon>
        <taxon>Streptophyta</taxon>
        <taxon>Embryophyta</taxon>
        <taxon>Tracheophyta</taxon>
        <taxon>Spermatophyta</taxon>
        <taxon>Magnoliopsida</taxon>
        <taxon>eudicotyledons</taxon>
        <taxon>Gunneridae</taxon>
        <taxon>Pentapetalae</taxon>
        <taxon>asterids</taxon>
        <taxon>campanulids</taxon>
        <taxon>Asterales</taxon>
        <taxon>Asteraceae</taxon>
        <taxon>Carduoideae</taxon>
        <taxon>Cardueae</taxon>
        <taxon>Arctiinae</taxon>
        <taxon>Arctium</taxon>
    </lineage>
</organism>
<reference evidence="1 2" key="2">
    <citation type="journal article" date="2022" name="Mol. Ecol. Resour.">
        <title>The genomes of chicory, endive, great burdock and yacon provide insights into Asteraceae paleo-polyploidization history and plant inulin production.</title>
        <authorList>
            <person name="Fan W."/>
            <person name="Wang S."/>
            <person name="Wang H."/>
            <person name="Wang A."/>
            <person name="Jiang F."/>
            <person name="Liu H."/>
            <person name="Zhao H."/>
            <person name="Xu D."/>
            <person name="Zhang Y."/>
        </authorList>
    </citation>
    <scope>NUCLEOTIDE SEQUENCE [LARGE SCALE GENOMIC DNA]</scope>
    <source>
        <strain evidence="2">cv. Niubang</strain>
    </source>
</reference>
<comment type="caution">
    <text evidence="1">The sequence shown here is derived from an EMBL/GenBank/DDBJ whole genome shotgun (WGS) entry which is preliminary data.</text>
</comment>
<protein>
    <submittedName>
        <fullName evidence="1">Uncharacterized protein</fullName>
    </submittedName>
</protein>
<accession>A0ACB9DJN7</accession>
<name>A0ACB9DJN7_ARCLA</name>
<dbReference type="Proteomes" id="UP001055879">
    <property type="component" value="Linkage Group LG03"/>
</dbReference>